<evidence type="ECO:0000256" key="2">
    <source>
        <dbReference type="ARBA" id="ARBA00008857"/>
    </source>
</evidence>
<dbReference type="EMBL" id="DXBS01000109">
    <property type="protein sequence ID" value="HIZ24948.1"/>
    <property type="molecule type" value="Genomic_DNA"/>
</dbReference>
<dbReference type="InterPro" id="IPR044068">
    <property type="entry name" value="CB"/>
</dbReference>
<keyword evidence="3" id="KW-0229">DNA integration</keyword>
<feature type="domain" description="Core-binding (CB)" evidence="8">
    <location>
        <begin position="143"/>
        <end position="221"/>
    </location>
</feature>
<dbReference type="InterPro" id="IPR050090">
    <property type="entry name" value="Tyrosine_recombinase_XerCD"/>
</dbReference>
<gene>
    <name evidence="9" type="ORF">H9812_05715</name>
</gene>
<dbReference type="Gene3D" id="1.10.443.10">
    <property type="entry name" value="Intergrase catalytic core"/>
    <property type="match status" value="1"/>
</dbReference>
<evidence type="ECO:0000313" key="10">
    <source>
        <dbReference type="Proteomes" id="UP000824044"/>
    </source>
</evidence>
<evidence type="ECO:0000256" key="6">
    <source>
        <dbReference type="PROSITE-ProRule" id="PRU01248"/>
    </source>
</evidence>
<evidence type="ECO:0000313" key="9">
    <source>
        <dbReference type="EMBL" id="HIZ24948.1"/>
    </source>
</evidence>
<feature type="domain" description="Tyr recombinase" evidence="7">
    <location>
        <begin position="242"/>
        <end position="417"/>
    </location>
</feature>
<name>A0A9D2DXR1_9FIRM</name>
<dbReference type="PROSITE" id="PS51898">
    <property type="entry name" value="TYR_RECOMBINASE"/>
    <property type="match status" value="1"/>
</dbReference>
<dbReference type="GO" id="GO:0003677">
    <property type="term" value="F:DNA binding"/>
    <property type="evidence" value="ECO:0007669"/>
    <property type="project" value="UniProtKB-UniRule"/>
</dbReference>
<comment type="similarity">
    <text evidence="2">Belongs to the 'phage' integrase family.</text>
</comment>
<dbReference type="Proteomes" id="UP000824044">
    <property type="component" value="Unassembled WGS sequence"/>
</dbReference>
<organism evidence="9 10">
    <name type="scientific">Candidatus Gallimonas intestinigallinarum</name>
    <dbReference type="NCBI Taxonomy" id="2838604"/>
    <lineage>
        <taxon>Bacteria</taxon>
        <taxon>Bacillati</taxon>
        <taxon>Bacillota</taxon>
        <taxon>Clostridia</taxon>
        <taxon>Candidatus Gallimonas</taxon>
    </lineage>
</organism>
<dbReference type="GO" id="GO:0006310">
    <property type="term" value="P:DNA recombination"/>
    <property type="evidence" value="ECO:0007669"/>
    <property type="project" value="UniProtKB-KW"/>
</dbReference>
<comment type="caution">
    <text evidence="9">The sequence shown here is derived from an EMBL/GenBank/DDBJ whole genome shotgun (WGS) entry which is preliminary data.</text>
</comment>
<sequence>MDYYFTQEEVNALDRMARDIQTMIGRALGREEAYHARRDEFKLIDFAAELARRNGGFSSDQSTQGNAFTTPEEERQMLIKLKGVSVNSTPRADGRYQGYAKLNGEKRYFYGKTKKEVEDKIIFCLKEDERSKKKTAKKEKNSPTFGEYAENWIKLYKEPNLKPTSLNSMRITLEPAIEVFGERRISTISSDELQTMLLTITAPRMREMCFGTLRQIFKKAMLQQLIKHNPCDLVEMKKHKAEKRKALTVEEEARFLLEGSKTEYDLLYRTMLATGMRIGEALALTASDIDTKENVIHVTKNVVFIDGKRIEQDTPKSEAGNRDLPISHALATELQAAGGDLIFPFSYNSVSLAIRRIAHRTGIKVSSHILRHTYATRLEEAGIPPKIKQYLLGHATLDMTENVYTDVQKSYVKRLSDTIRGIFSPVEP</sequence>
<dbReference type="InterPro" id="IPR010998">
    <property type="entry name" value="Integrase_recombinase_N"/>
</dbReference>
<dbReference type="Pfam" id="PF00589">
    <property type="entry name" value="Phage_integrase"/>
    <property type="match status" value="1"/>
</dbReference>
<dbReference type="CDD" id="cd01189">
    <property type="entry name" value="INT_ICEBs1_C_like"/>
    <property type="match status" value="1"/>
</dbReference>
<evidence type="ECO:0000256" key="5">
    <source>
        <dbReference type="ARBA" id="ARBA00023172"/>
    </source>
</evidence>
<dbReference type="InterPro" id="IPR004107">
    <property type="entry name" value="Integrase_SAM-like_N"/>
</dbReference>
<keyword evidence="5" id="KW-0233">DNA recombination</keyword>
<comment type="function">
    <text evidence="1">Site-specific tyrosine recombinase, which acts by catalyzing the cutting and rejoining of the recombining DNA molecules.</text>
</comment>
<proteinExistence type="inferred from homology"/>
<evidence type="ECO:0000256" key="3">
    <source>
        <dbReference type="ARBA" id="ARBA00022908"/>
    </source>
</evidence>
<dbReference type="PROSITE" id="PS51900">
    <property type="entry name" value="CB"/>
    <property type="match status" value="1"/>
</dbReference>
<reference evidence="9" key="1">
    <citation type="journal article" date="2021" name="PeerJ">
        <title>Extensive microbial diversity within the chicken gut microbiome revealed by metagenomics and culture.</title>
        <authorList>
            <person name="Gilroy R."/>
            <person name="Ravi A."/>
            <person name="Getino M."/>
            <person name="Pursley I."/>
            <person name="Horton D.L."/>
            <person name="Alikhan N.F."/>
            <person name="Baker D."/>
            <person name="Gharbi K."/>
            <person name="Hall N."/>
            <person name="Watson M."/>
            <person name="Adriaenssens E.M."/>
            <person name="Foster-Nyarko E."/>
            <person name="Jarju S."/>
            <person name="Secka A."/>
            <person name="Antonio M."/>
            <person name="Oren A."/>
            <person name="Chaudhuri R.R."/>
            <person name="La Ragione R."/>
            <person name="Hildebrand F."/>
            <person name="Pallen M.J."/>
        </authorList>
    </citation>
    <scope>NUCLEOTIDE SEQUENCE</scope>
    <source>
        <strain evidence="9">CHK33-5263</strain>
    </source>
</reference>
<evidence type="ECO:0000256" key="4">
    <source>
        <dbReference type="ARBA" id="ARBA00023125"/>
    </source>
</evidence>
<dbReference type="Gene3D" id="1.10.150.130">
    <property type="match status" value="1"/>
</dbReference>
<dbReference type="Pfam" id="PF14659">
    <property type="entry name" value="Phage_int_SAM_3"/>
    <property type="match status" value="1"/>
</dbReference>
<dbReference type="SUPFAM" id="SSF56349">
    <property type="entry name" value="DNA breaking-rejoining enzymes"/>
    <property type="match status" value="1"/>
</dbReference>
<accession>A0A9D2DXR1</accession>
<dbReference type="InterPro" id="IPR002104">
    <property type="entry name" value="Integrase_catalytic"/>
</dbReference>
<dbReference type="InterPro" id="IPR013762">
    <property type="entry name" value="Integrase-like_cat_sf"/>
</dbReference>
<dbReference type="GO" id="GO:0015074">
    <property type="term" value="P:DNA integration"/>
    <property type="evidence" value="ECO:0007669"/>
    <property type="project" value="UniProtKB-KW"/>
</dbReference>
<reference evidence="9" key="2">
    <citation type="submission" date="2021-04" db="EMBL/GenBank/DDBJ databases">
        <authorList>
            <person name="Gilroy R."/>
        </authorList>
    </citation>
    <scope>NUCLEOTIDE SEQUENCE</scope>
    <source>
        <strain evidence="9">CHK33-5263</strain>
    </source>
</reference>
<evidence type="ECO:0000259" key="8">
    <source>
        <dbReference type="PROSITE" id="PS51900"/>
    </source>
</evidence>
<keyword evidence="4 6" id="KW-0238">DNA-binding</keyword>
<dbReference type="InterPro" id="IPR011010">
    <property type="entry name" value="DNA_brk_join_enz"/>
</dbReference>
<evidence type="ECO:0000256" key="1">
    <source>
        <dbReference type="ARBA" id="ARBA00003283"/>
    </source>
</evidence>
<protein>
    <submittedName>
        <fullName evidence="9">Site-specific integrase</fullName>
    </submittedName>
</protein>
<dbReference type="PANTHER" id="PTHR30349">
    <property type="entry name" value="PHAGE INTEGRASE-RELATED"/>
    <property type="match status" value="1"/>
</dbReference>
<evidence type="ECO:0000259" key="7">
    <source>
        <dbReference type="PROSITE" id="PS51898"/>
    </source>
</evidence>
<dbReference type="AlphaFoldDB" id="A0A9D2DXR1"/>
<dbReference type="PANTHER" id="PTHR30349:SF64">
    <property type="entry name" value="PROPHAGE INTEGRASE INTD-RELATED"/>
    <property type="match status" value="1"/>
</dbReference>